<dbReference type="CDD" id="cd16936">
    <property type="entry name" value="HATPase_RsbW-like"/>
    <property type="match status" value="1"/>
</dbReference>
<dbReference type="PANTHER" id="PTHR35526:SF3">
    <property type="entry name" value="ANTI-SIGMA-F FACTOR RSBW"/>
    <property type="match status" value="1"/>
</dbReference>
<protein>
    <recommendedName>
        <fullName evidence="4">Histidine kinase/HSP90-like ATPase domain-containing protein</fullName>
    </recommendedName>
</protein>
<keyword evidence="3" id="KW-1185">Reference proteome</keyword>
<dbReference type="EMBL" id="BAABAS010000032">
    <property type="protein sequence ID" value="GAA4242424.1"/>
    <property type="molecule type" value="Genomic_DNA"/>
</dbReference>
<sequence>MSRLSREPATGVSRPQYWCRIFAGRVDQVPLTRMFTVLLFADLEIDHKVGFVVTELATNAVRHSRSGEHKGSFAVELLLDDLAYIGVSDLGGHGCPVVKEHSRDVPLPENEDGRGLWAVTQMATVFGIDGNPAEGHTVWAGLDRTGQSRDNPPKVTPKHPPAGWPVPNGLPRPPS</sequence>
<evidence type="ECO:0000313" key="2">
    <source>
        <dbReference type="EMBL" id="GAA4242424.1"/>
    </source>
</evidence>
<name>A0ABP8CRI9_9ACTN</name>
<dbReference type="Proteomes" id="UP001501710">
    <property type="component" value="Unassembled WGS sequence"/>
</dbReference>
<evidence type="ECO:0008006" key="4">
    <source>
        <dbReference type="Google" id="ProtNLM"/>
    </source>
</evidence>
<gene>
    <name evidence="2" type="ORF">GCM10022254_75390</name>
</gene>
<accession>A0ABP8CRI9</accession>
<proteinExistence type="predicted"/>
<feature type="compositionally biased region" description="Pro residues" evidence="1">
    <location>
        <begin position="154"/>
        <end position="175"/>
    </location>
</feature>
<evidence type="ECO:0000313" key="3">
    <source>
        <dbReference type="Proteomes" id="UP001501710"/>
    </source>
</evidence>
<dbReference type="InterPro" id="IPR050267">
    <property type="entry name" value="Anti-sigma-factor_SerPK"/>
</dbReference>
<feature type="region of interest" description="Disordered" evidence="1">
    <location>
        <begin position="143"/>
        <end position="175"/>
    </location>
</feature>
<dbReference type="InterPro" id="IPR036890">
    <property type="entry name" value="HATPase_C_sf"/>
</dbReference>
<dbReference type="SUPFAM" id="SSF55874">
    <property type="entry name" value="ATPase domain of HSP90 chaperone/DNA topoisomerase II/histidine kinase"/>
    <property type="match status" value="1"/>
</dbReference>
<organism evidence="2 3">
    <name type="scientific">Actinomadura meridiana</name>
    <dbReference type="NCBI Taxonomy" id="559626"/>
    <lineage>
        <taxon>Bacteria</taxon>
        <taxon>Bacillati</taxon>
        <taxon>Actinomycetota</taxon>
        <taxon>Actinomycetes</taxon>
        <taxon>Streptosporangiales</taxon>
        <taxon>Thermomonosporaceae</taxon>
        <taxon>Actinomadura</taxon>
    </lineage>
</organism>
<dbReference type="PANTHER" id="PTHR35526">
    <property type="entry name" value="ANTI-SIGMA-F FACTOR RSBW-RELATED"/>
    <property type="match status" value="1"/>
</dbReference>
<dbReference type="Gene3D" id="3.30.565.10">
    <property type="entry name" value="Histidine kinase-like ATPase, C-terminal domain"/>
    <property type="match status" value="1"/>
</dbReference>
<reference evidence="3" key="1">
    <citation type="journal article" date="2019" name="Int. J. Syst. Evol. Microbiol.">
        <title>The Global Catalogue of Microorganisms (GCM) 10K type strain sequencing project: providing services to taxonomists for standard genome sequencing and annotation.</title>
        <authorList>
            <consortium name="The Broad Institute Genomics Platform"/>
            <consortium name="The Broad Institute Genome Sequencing Center for Infectious Disease"/>
            <person name="Wu L."/>
            <person name="Ma J."/>
        </authorList>
    </citation>
    <scope>NUCLEOTIDE SEQUENCE [LARGE SCALE GENOMIC DNA]</scope>
    <source>
        <strain evidence="3">JCM 17440</strain>
    </source>
</reference>
<evidence type="ECO:0000256" key="1">
    <source>
        <dbReference type="SAM" id="MobiDB-lite"/>
    </source>
</evidence>
<comment type="caution">
    <text evidence="2">The sequence shown here is derived from an EMBL/GenBank/DDBJ whole genome shotgun (WGS) entry which is preliminary data.</text>
</comment>